<organism evidence="1 2">
    <name type="scientific">Rothia amarae</name>
    <dbReference type="NCBI Taxonomy" id="169480"/>
    <lineage>
        <taxon>Bacteria</taxon>
        <taxon>Bacillati</taxon>
        <taxon>Actinomycetota</taxon>
        <taxon>Actinomycetes</taxon>
        <taxon>Micrococcales</taxon>
        <taxon>Micrococcaceae</taxon>
        <taxon>Rothia</taxon>
    </lineage>
</organism>
<evidence type="ECO:0000313" key="1">
    <source>
        <dbReference type="EMBL" id="QNV40625.1"/>
    </source>
</evidence>
<reference evidence="1 2" key="1">
    <citation type="submission" date="2020-09" db="EMBL/GenBank/DDBJ databases">
        <title>Investigation of environmental microbe.</title>
        <authorList>
            <person name="Ou Y."/>
            <person name="Kang Q."/>
        </authorList>
    </citation>
    <scope>NUCLEOTIDE SEQUENCE [LARGE SCALE GENOMIC DNA]</scope>
    <source>
        <strain evidence="1 2">KJZ-9</strain>
    </source>
</reference>
<proteinExistence type="predicted"/>
<keyword evidence="2" id="KW-1185">Reference proteome</keyword>
<gene>
    <name evidence="1" type="ORF">IDM48_04275</name>
</gene>
<evidence type="ECO:0008006" key="3">
    <source>
        <dbReference type="Google" id="ProtNLM"/>
    </source>
</evidence>
<dbReference type="AlphaFoldDB" id="A0A7H2BLS9"/>
<dbReference type="KEGG" id="rama:IDM48_04275"/>
<dbReference type="Proteomes" id="UP000516421">
    <property type="component" value="Chromosome"/>
</dbReference>
<sequence length="62" mass="7253">MKKRFYSARELVEMGLFNSTSYIYQERARGRFPLRALTFGNRRDLLFDAADVEAYIGSAVKR</sequence>
<accession>A0A7H2BLS9</accession>
<name>A0A7H2BLS9_9MICC</name>
<dbReference type="RefSeq" id="WP_190618191.1">
    <property type="nucleotide sequence ID" value="NZ_CP061538.1"/>
</dbReference>
<protein>
    <recommendedName>
        <fullName evidence="3">AlpA family phage regulatory protein</fullName>
    </recommendedName>
</protein>
<dbReference type="EMBL" id="CP061538">
    <property type="protein sequence ID" value="QNV40625.1"/>
    <property type="molecule type" value="Genomic_DNA"/>
</dbReference>
<evidence type="ECO:0000313" key="2">
    <source>
        <dbReference type="Proteomes" id="UP000516421"/>
    </source>
</evidence>